<dbReference type="HOGENOM" id="CLU_069318_1_0_5"/>
<keyword evidence="2" id="KW-1185">Reference proteome</keyword>
<dbReference type="GO" id="GO:0016787">
    <property type="term" value="F:hydrolase activity"/>
    <property type="evidence" value="ECO:0007669"/>
    <property type="project" value="UniProtKB-KW"/>
</dbReference>
<dbReference type="KEGG" id="cid:P73_0455"/>
<dbReference type="AlphaFoldDB" id="A0A0B5DVI8"/>
<dbReference type="SUPFAM" id="SSF53187">
    <property type="entry name" value="Zn-dependent exopeptidases"/>
    <property type="match status" value="1"/>
</dbReference>
<organism evidence="1 2">
    <name type="scientific">Celeribacter indicus</name>
    <dbReference type="NCBI Taxonomy" id="1208324"/>
    <lineage>
        <taxon>Bacteria</taxon>
        <taxon>Pseudomonadati</taxon>
        <taxon>Pseudomonadota</taxon>
        <taxon>Alphaproteobacteria</taxon>
        <taxon>Rhodobacterales</taxon>
        <taxon>Roseobacteraceae</taxon>
        <taxon>Celeribacter</taxon>
    </lineage>
</organism>
<dbReference type="STRING" id="1208324.P73_0455"/>
<gene>
    <name evidence="1" type="ORF">P73_0455</name>
</gene>
<evidence type="ECO:0000313" key="1">
    <source>
        <dbReference type="EMBL" id="AJE45170.1"/>
    </source>
</evidence>
<keyword evidence="1" id="KW-0378">Hydrolase</keyword>
<evidence type="ECO:0000313" key="2">
    <source>
        <dbReference type="Proteomes" id="UP000031521"/>
    </source>
</evidence>
<proteinExistence type="predicted"/>
<dbReference type="Proteomes" id="UP000031521">
    <property type="component" value="Chromosome"/>
</dbReference>
<accession>A0A0B5DVI8</accession>
<dbReference type="InterPro" id="IPR007709">
    <property type="entry name" value="N-FG_amidohydro"/>
</dbReference>
<dbReference type="EMBL" id="CP004393">
    <property type="protein sequence ID" value="AJE45170.1"/>
    <property type="molecule type" value="Genomic_DNA"/>
</dbReference>
<name>A0A0B5DVI8_9RHOB</name>
<reference evidence="1 2" key="1">
    <citation type="journal article" date="2014" name="Int. J. Syst. Evol. Microbiol.">
        <title>Celeribacter indicus sp. nov., a polycyclic aromatic hydrocarbon-degrading bacterium from deep-sea sediment and reclassification of Huaishuia halophila as Celeribacter halophilus comb. nov.</title>
        <authorList>
            <person name="Lai Q."/>
            <person name="Cao J."/>
            <person name="Yuan J."/>
            <person name="Li F."/>
            <person name="Shao Z."/>
        </authorList>
    </citation>
    <scope>NUCLEOTIDE SEQUENCE [LARGE SCALE GENOMIC DNA]</scope>
    <source>
        <strain evidence="1">P73</strain>
    </source>
</reference>
<sequence>MIDQGLLGKNFGGYSFPREDRTMTQQPFVLHRPKERTSCVVFSSPHSGCRYPPDMMQRSVLDPLVLRSSEDAHVDKLYGEVPRFGAVLLSAVYPRAYVDLNRRADELDPALIEGAPRAGLNPRVASGLGVIPRVVSGGRNIYRGKMSRAEAQGRIDAVWHPYHRLLQALIEEARGLFGQAVLIDCHSMPREAVLAVRGGKGRRPDVVIGDRYGASAAPGIVSEVEAAFRAQGFDVARNVPFAGAFVTQNYGRPSRRSHAIQVEIDRSLYMDERTLTPHSDFDAVRARITAAAEAIAGIGGKALPLAAE</sequence>
<dbReference type="Pfam" id="PF05013">
    <property type="entry name" value="FGase"/>
    <property type="match status" value="1"/>
</dbReference>
<dbReference type="Gene3D" id="3.40.630.40">
    <property type="entry name" value="Zn-dependent exopeptidases"/>
    <property type="match status" value="1"/>
</dbReference>
<protein>
    <submittedName>
        <fullName evidence="1">N-formylglutamate amidohydrolase</fullName>
    </submittedName>
</protein>